<evidence type="ECO:0000256" key="3">
    <source>
        <dbReference type="ARBA" id="ARBA00023125"/>
    </source>
</evidence>
<evidence type="ECO:0000256" key="1">
    <source>
        <dbReference type="ARBA" id="ARBA00022553"/>
    </source>
</evidence>
<keyword evidence="9" id="KW-1185">Reference proteome</keyword>
<keyword evidence="2" id="KW-0805">Transcription regulation</keyword>
<proteinExistence type="predicted"/>
<dbReference type="Gene3D" id="3.40.50.2300">
    <property type="match status" value="1"/>
</dbReference>
<dbReference type="PANTHER" id="PTHR43214">
    <property type="entry name" value="TWO-COMPONENT RESPONSE REGULATOR"/>
    <property type="match status" value="1"/>
</dbReference>
<dbReference type="InterPro" id="IPR016032">
    <property type="entry name" value="Sig_transdc_resp-reg_C-effctor"/>
</dbReference>
<dbReference type="InterPro" id="IPR000792">
    <property type="entry name" value="Tscrpt_reg_LuxR_C"/>
</dbReference>
<dbReference type="InterPro" id="IPR011006">
    <property type="entry name" value="CheY-like_superfamily"/>
</dbReference>
<accession>A0ABW1IRE5</accession>
<dbReference type="SUPFAM" id="SSF52172">
    <property type="entry name" value="CheY-like"/>
    <property type="match status" value="1"/>
</dbReference>
<dbReference type="CDD" id="cd17535">
    <property type="entry name" value="REC_NarL-like"/>
    <property type="match status" value="1"/>
</dbReference>
<gene>
    <name evidence="8" type="ORF">ACFPXP_13110</name>
</gene>
<evidence type="ECO:0000256" key="5">
    <source>
        <dbReference type="PROSITE-ProRule" id="PRU00169"/>
    </source>
</evidence>
<dbReference type="SUPFAM" id="SSF46894">
    <property type="entry name" value="C-terminal effector domain of the bipartite response regulators"/>
    <property type="match status" value="1"/>
</dbReference>
<organism evidence="8 9">
    <name type="scientific">Marinicrinis lubricantis</name>
    <dbReference type="NCBI Taxonomy" id="2086470"/>
    <lineage>
        <taxon>Bacteria</taxon>
        <taxon>Bacillati</taxon>
        <taxon>Bacillota</taxon>
        <taxon>Bacilli</taxon>
        <taxon>Bacillales</taxon>
        <taxon>Paenibacillaceae</taxon>
    </lineage>
</organism>
<dbReference type="PROSITE" id="PS50043">
    <property type="entry name" value="HTH_LUXR_2"/>
    <property type="match status" value="1"/>
</dbReference>
<sequence length="214" mass="23793">MVKVLLVDDDSFIRESLKMIFDLQPDLEVVGTCGNGQEALQFVRQQPLDVVVMDIRMPICDGVEGTKRIKSEFPNVKILILTTFDDDEYIAQAVKYGAEGYMLKNVSPAEIMEGIQTVAKGNMLVHPQIARKLSQMVQTTRSGVKKSLADFQLTSTEAAIVEKIADGLSNKEIASALFLSEGTVKNYVTEILSKLELRDRTQIAIFYLKQIDAS</sequence>
<dbReference type="Pfam" id="PF00072">
    <property type="entry name" value="Response_reg"/>
    <property type="match status" value="1"/>
</dbReference>
<reference evidence="9" key="1">
    <citation type="journal article" date="2019" name="Int. J. Syst. Evol. Microbiol.">
        <title>The Global Catalogue of Microorganisms (GCM) 10K type strain sequencing project: providing services to taxonomists for standard genome sequencing and annotation.</title>
        <authorList>
            <consortium name="The Broad Institute Genomics Platform"/>
            <consortium name="The Broad Institute Genome Sequencing Center for Infectious Disease"/>
            <person name="Wu L."/>
            <person name="Ma J."/>
        </authorList>
    </citation>
    <scope>NUCLEOTIDE SEQUENCE [LARGE SCALE GENOMIC DNA]</scope>
    <source>
        <strain evidence="9">CCM 8749</strain>
    </source>
</reference>
<dbReference type="InterPro" id="IPR058245">
    <property type="entry name" value="NreC/VraR/RcsB-like_REC"/>
</dbReference>
<keyword evidence="3" id="KW-0238">DNA-binding</keyword>
<dbReference type="InterPro" id="IPR039420">
    <property type="entry name" value="WalR-like"/>
</dbReference>
<dbReference type="PROSITE" id="PS50110">
    <property type="entry name" value="RESPONSE_REGULATORY"/>
    <property type="match status" value="1"/>
</dbReference>
<keyword evidence="1 5" id="KW-0597">Phosphoprotein</keyword>
<dbReference type="CDD" id="cd06170">
    <property type="entry name" value="LuxR_C_like"/>
    <property type="match status" value="1"/>
</dbReference>
<keyword evidence="4" id="KW-0804">Transcription</keyword>
<dbReference type="InterPro" id="IPR001789">
    <property type="entry name" value="Sig_transdc_resp-reg_receiver"/>
</dbReference>
<protein>
    <submittedName>
        <fullName evidence="8">Response regulator</fullName>
    </submittedName>
</protein>
<dbReference type="SMART" id="SM00448">
    <property type="entry name" value="REC"/>
    <property type="match status" value="1"/>
</dbReference>
<dbReference type="SMART" id="SM00421">
    <property type="entry name" value="HTH_LUXR"/>
    <property type="match status" value="1"/>
</dbReference>
<evidence type="ECO:0000313" key="8">
    <source>
        <dbReference type="EMBL" id="MFC5987344.1"/>
    </source>
</evidence>
<evidence type="ECO:0000256" key="2">
    <source>
        <dbReference type="ARBA" id="ARBA00023015"/>
    </source>
</evidence>
<dbReference type="EMBL" id="JBHSQV010000160">
    <property type="protein sequence ID" value="MFC5987344.1"/>
    <property type="molecule type" value="Genomic_DNA"/>
</dbReference>
<feature type="domain" description="Response regulatory" evidence="7">
    <location>
        <begin position="3"/>
        <end position="119"/>
    </location>
</feature>
<evidence type="ECO:0000256" key="4">
    <source>
        <dbReference type="ARBA" id="ARBA00023163"/>
    </source>
</evidence>
<evidence type="ECO:0000313" key="9">
    <source>
        <dbReference type="Proteomes" id="UP001596250"/>
    </source>
</evidence>
<dbReference type="Pfam" id="PF00196">
    <property type="entry name" value="GerE"/>
    <property type="match status" value="1"/>
</dbReference>
<feature type="modified residue" description="4-aspartylphosphate" evidence="5">
    <location>
        <position position="54"/>
    </location>
</feature>
<evidence type="ECO:0000259" key="6">
    <source>
        <dbReference type="PROSITE" id="PS50043"/>
    </source>
</evidence>
<name>A0ABW1IRE5_9BACL</name>
<dbReference type="PANTHER" id="PTHR43214:SF40">
    <property type="entry name" value="TRANSCRIPTIONAL REGULATORY PROTEIN LNRK"/>
    <property type="match status" value="1"/>
</dbReference>
<dbReference type="RefSeq" id="WP_379894704.1">
    <property type="nucleotide sequence ID" value="NZ_CBCSCT010000043.1"/>
</dbReference>
<comment type="caution">
    <text evidence="8">The sequence shown here is derived from an EMBL/GenBank/DDBJ whole genome shotgun (WGS) entry which is preliminary data.</text>
</comment>
<dbReference type="PRINTS" id="PR00038">
    <property type="entry name" value="HTHLUXR"/>
</dbReference>
<evidence type="ECO:0000259" key="7">
    <source>
        <dbReference type="PROSITE" id="PS50110"/>
    </source>
</evidence>
<dbReference type="Proteomes" id="UP001596250">
    <property type="component" value="Unassembled WGS sequence"/>
</dbReference>
<feature type="domain" description="HTH luxR-type" evidence="6">
    <location>
        <begin position="146"/>
        <end position="211"/>
    </location>
</feature>